<dbReference type="Proteomes" id="UP000241426">
    <property type="component" value="Unassembled WGS sequence"/>
</dbReference>
<reference evidence="2 3" key="1">
    <citation type="submission" date="2018-01" db="EMBL/GenBank/DDBJ databases">
        <title>Whole genome sequencing of Histamine producing bacteria.</title>
        <authorList>
            <person name="Butler K."/>
        </authorList>
    </citation>
    <scope>NUCLEOTIDE SEQUENCE [LARGE SCALE GENOMIC DNA]</scope>
    <source>
        <strain evidence="2 3">FS-7.2</strain>
    </source>
</reference>
<name>A0A2T3KJ23_9GAMM</name>
<organism evidence="2 3">
    <name type="scientific">Photobacterium kishitanii</name>
    <dbReference type="NCBI Taxonomy" id="318456"/>
    <lineage>
        <taxon>Bacteria</taxon>
        <taxon>Pseudomonadati</taxon>
        <taxon>Pseudomonadota</taxon>
        <taxon>Gammaproteobacteria</taxon>
        <taxon>Vibrionales</taxon>
        <taxon>Vibrionaceae</taxon>
        <taxon>Photobacterium</taxon>
    </lineage>
</organism>
<proteinExistence type="predicted"/>
<evidence type="ECO:0000313" key="2">
    <source>
        <dbReference type="EMBL" id="PSU99294.1"/>
    </source>
</evidence>
<dbReference type="EMBL" id="PYNF01000006">
    <property type="protein sequence ID" value="PSU99294.1"/>
    <property type="molecule type" value="Genomic_DNA"/>
</dbReference>
<evidence type="ECO:0000259" key="1">
    <source>
        <dbReference type="Pfam" id="PF12571"/>
    </source>
</evidence>
<protein>
    <recommendedName>
        <fullName evidence="1">Phage tail fibre protein N-terminal domain-containing protein</fullName>
    </recommendedName>
</protein>
<dbReference type="AlphaFoldDB" id="A0A2T3KJ23"/>
<gene>
    <name evidence="2" type="ORF">C9J27_10050</name>
</gene>
<accession>A0A2T3KJ23</accession>
<comment type="caution">
    <text evidence="2">The sequence shown here is derived from an EMBL/GenBank/DDBJ whole genome shotgun (WGS) entry which is preliminary data.</text>
</comment>
<evidence type="ECO:0000313" key="3">
    <source>
        <dbReference type="Proteomes" id="UP000241426"/>
    </source>
</evidence>
<dbReference type="InterPro" id="IPR022225">
    <property type="entry name" value="Phage_tail_fibre_N"/>
</dbReference>
<dbReference type="RefSeq" id="WP_107289611.1">
    <property type="nucleotide sequence ID" value="NZ_PYNF01000006.1"/>
</dbReference>
<sequence length="713" mass="79314">MSNTATVITTKAGEALIAQMQAENKVLVIDKFIFANVPNRPAFPNRDDVVPVEHVVHESAVHEQGRLTENSVIYSTTLASNVGPFSFNWSGLFCSEHNVLVAINFPPPVDKTVDAPGITGNTLVRSFVLEYKGIAETTSITVDPSSWQYDAHKRMSKMDNDTAQAIIDQNGKDWFIDDGFIVTPQSGAYSIKAGAGYVSGHRISLDFDRIIQVSEKPAFIYVDAFREGSPTGEWQTKFTFVVSAEEKDDYTDAQGVNHFVCKIAQVFEDGSVGDMRNGSLKNDIESGDVVVADRKLSDYLINGMAVRKDKLHWFVGNDASQVKEYDFNELSDALVAASLYNIGVKNDGYRSILITVPDGEHTFRPISLRGANLMHVQVWAEKNAKVRCHLHSDGKFFKAMGCMIGDILGFDCYPLIDCDIEAEPTIVCQPWYDDTPIPPWGDRTTLQYFDFNQCYIGRFISNTFNGETDGVRLGLGVSFQGCFVCEFDDIEGNDIREVASAYLGTTLGGGYVGIRGHNIYTGGRCHEATIKTRKINLVGKLDIDGNVYNDSCGWDCFRGELSFFSGKFENFNYKYILSAGEVKDRVEAINIKKPFKFINDGCDISTIERYLDTESLLSYNDILVTYDAKKPRLGQIEYIGDGQASRKILTTSDVPNIRKVTVRDTLTMGEITCLRGSISKIGNSNALFVNDINEVMVYGRLNELDVVYSLIYE</sequence>
<dbReference type="Pfam" id="PF12571">
    <property type="entry name" value="Phage_tail_fib"/>
    <property type="match status" value="1"/>
</dbReference>
<feature type="domain" description="Phage tail fibre protein N-terminal" evidence="1">
    <location>
        <begin position="1"/>
        <end position="145"/>
    </location>
</feature>